<protein>
    <submittedName>
        <fullName evidence="1">Putative ovule protein</fullName>
    </submittedName>
</protein>
<name>A0A0V0GT36_SOLCH</name>
<sequence length="62" mass="7147">MNKFRRTYSCRWRRRWRTDGAHRSGDGRITVRFISSTAAGSFPNSILGENKEVTVSTKLSKI</sequence>
<dbReference type="EMBL" id="GEDG01031646">
    <property type="protein sequence ID" value="JAP11260.1"/>
    <property type="molecule type" value="Transcribed_RNA"/>
</dbReference>
<dbReference type="AlphaFoldDB" id="A0A0V0GT36"/>
<accession>A0A0V0GT36</accession>
<evidence type="ECO:0000313" key="1">
    <source>
        <dbReference type="EMBL" id="JAP11260.1"/>
    </source>
</evidence>
<organism evidence="1">
    <name type="scientific">Solanum chacoense</name>
    <name type="common">Chaco potato</name>
    <dbReference type="NCBI Taxonomy" id="4108"/>
    <lineage>
        <taxon>Eukaryota</taxon>
        <taxon>Viridiplantae</taxon>
        <taxon>Streptophyta</taxon>
        <taxon>Embryophyta</taxon>
        <taxon>Tracheophyta</taxon>
        <taxon>Spermatophyta</taxon>
        <taxon>Magnoliopsida</taxon>
        <taxon>eudicotyledons</taxon>
        <taxon>Gunneridae</taxon>
        <taxon>Pentapetalae</taxon>
        <taxon>asterids</taxon>
        <taxon>lamiids</taxon>
        <taxon>Solanales</taxon>
        <taxon>Solanaceae</taxon>
        <taxon>Solanoideae</taxon>
        <taxon>Solaneae</taxon>
        <taxon>Solanum</taxon>
    </lineage>
</organism>
<proteinExistence type="predicted"/>
<reference evidence="1" key="1">
    <citation type="submission" date="2015-12" db="EMBL/GenBank/DDBJ databases">
        <title>Gene expression during late stages of embryo sac development: a critical building block for successful pollen-pistil interactions.</title>
        <authorList>
            <person name="Liu Y."/>
            <person name="Joly V."/>
            <person name="Sabar M."/>
            <person name="Matton D.P."/>
        </authorList>
    </citation>
    <scope>NUCLEOTIDE SEQUENCE</scope>
</reference>